<evidence type="ECO:0000313" key="9">
    <source>
        <dbReference type="EMBL" id="GMA21115.1"/>
    </source>
</evidence>
<evidence type="ECO:0000256" key="2">
    <source>
        <dbReference type="ARBA" id="ARBA00006464"/>
    </source>
</evidence>
<dbReference type="Pfam" id="PF13727">
    <property type="entry name" value="CoA_binding_3"/>
    <property type="match status" value="1"/>
</dbReference>
<gene>
    <name evidence="9" type="ORF">GCM10025862_31360</name>
</gene>
<dbReference type="Gene3D" id="3.40.50.720">
    <property type="entry name" value="NAD(P)-binding Rossmann-like Domain"/>
    <property type="match status" value="1"/>
</dbReference>
<evidence type="ECO:0000256" key="4">
    <source>
        <dbReference type="ARBA" id="ARBA00022692"/>
    </source>
</evidence>
<dbReference type="InterPro" id="IPR003362">
    <property type="entry name" value="Bact_transf"/>
</dbReference>
<dbReference type="PANTHER" id="PTHR30576">
    <property type="entry name" value="COLANIC BIOSYNTHESIS UDP-GLUCOSE LIPID CARRIER TRANSFERASE"/>
    <property type="match status" value="1"/>
</dbReference>
<keyword evidence="4 7" id="KW-0812">Transmembrane</keyword>
<evidence type="ECO:0000256" key="6">
    <source>
        <dbReference type="ARBA" id="ARBA00023136"/>
    </source>
</evidence>
<reference evidence="10" key="1">
    <citation type="journal article" date="2019" name="Int. J. Syst. Evol. Microbiol.">
        <title>The Global Catalogue of Microorganisms (GCM) 10K type strain sequencing project: providing services to taxonomists for standard genome sequencing and annotation.</title>
        <authorList>
            <consortium name="The Broad Institute Genomics Platform"/>
            <consortium name="The Broad Institute Genome Sequencing Center for Infectious Disease"/>
            <person name="Wu L."/>
            <person name="Ma J."/>
        </authorList>
    </citation>
    <scope>NUCLEOTIDE SEQUENCE [LARGE SCALE GENOMIC DNA]</scope>
    <source>
        <strain evidence="10">NBRC 105830</strain>
    </source>
</reference>
<dbReference type="NCBIfam" id="TIGR03025">
    <property type="entry name" value="EPS_sugtrans"/>
    <property type="match status" value="1"/>
</dbReference>
<dbReference type="Proteomes" id="UP001157109">
    <property type="component" value="Unassembled WGS sequence"/>
</dbReference>
<dbReference type="InterPro" id="IPR036291">
    <property type="entry name" value="NAD(P)-bd_dom_sf"/>
</dbReference>
<protein>
    <recommendedName>
        <fullName evidence="8">Bacterial sugar transferase domain-containing protein</fullName>
    </recommendedName>
</protein>
<dbReference type="RefSeq" id="WP_284284784.1">
    <property type="nucleotide sequence ID" value="NZ_BSUJ01000001.1"/>
</dbReference>
<name>A0ABQ6HRN1_9MICO</name>
<comment type="caution">
    <text evidence="9">The sequence shown here is derived from an EMBL/GenBank/DDBJ whole genome shotgun (WGS) entry which is preliminary data.</text>
</comment>
<organism evidence="9 10">
    <name type="scientific">Arsenicicoccus piscis</name>
    <dbReference type="NCBI Taxonomy" id="673954"/>
    <lineage>
        <taxon>Bacteria</taxon>
        <taxon>Bacillati</taxon>
        <taxon>Actinomycetota</taxon>
        <taxon>Actinomycetes</taxon>
        <taxon>Micrococcales</taxon>
        <taxon>Intrasporangiaceae</taxon>
        <taxon>Arsenicicoccus</taxon>
    </lineage>
</organism>
<evidence type="ECO:0000256" key="7">
    <source>
        <dbReference type="SAM" id="Phobius"/>
    </source>
</evidence>
<dbReference type="EMBL" id="BSUJ01000001">
    <property type="protein sequence ID" value="GMA21115.1"/>
    <property type="molecule type" value="Genomic_DNA"/>
</dbReference>
<feature type="transmembrane region" description="Helical" evidence="7">
    <location>
        <begin position="181"/>
        <end position="203"/>
    </location>
</feature>
<dbReference type="PANTHER" id="PTHR30576:SF0">
    <property type="entry name" value="UNDECAPRENYL-PHOSPHATE N-ACETYLGALACTOSAMINYL 1-PHOSPHATE TRANSFERASE-RELATED"/>
    <property type="match status" value="1"/>
</dbReference>
<feature type="transmembrane region" description="Helical" evidence="7">
    <location>
        <begin position="12"/>
        <end position="32"/>
    </location>
</feature>
<dbReference type="InterPro" id="IPR017475">
    <property type="entry name" value="EPS_sugar_tfrase"/>
</dbReference>
<evidence type="ECO:0000256" key="3">
    <source>
        <dbReference type="ARBA" id="ARBA00022679"/>
    </source>
</evidence>
<proteinExistence type="inferred from homology"/>
<evidence type="ECO:0000256" key="1">
    <source>
        <dbReference type="ARBA" id="ARBA00004141"/>
    </source>
</evidence>
<comment type="subcellular location">
    <subcellularLocation>
        <location evidence="1">Membrane</location>
        <topology evidence="1">Multi-pass membrane protein</topology>
    </subcellularLocation>
</comment>
<keyword evidence="5 7" id="KW-1133">Transmembrane helix</keyword>
<evidence type="ECO:0000256" key="5">
    <source>
        <dbReference type="ARBA" id="ARBA00022989"/>
    </source>
</evidence>
<feature type="domain" description="Bacterial sugar transferase" evidence="8">
    <location>
        <begin position="179"/>
        <end position="360"/>
    </location>
</feature>
<sequence length="365" mass="41110">MWSSSTSNHPLTFAATVFLLVMVGRLIAYTLIRWARARRRVGHRTLVLGAGFVGREIAKILMDHPAYGLNPVGYLDADPRVLEVHPTVDTSLPVLGTADSLEEMMIEHHAHVLIVAFSSVKEHQMVDMIRTCDKLDAELFVVPRLYELHHVEGDMDTVWGVPLVRLRRAAHRSWTWRIKRLLDVLLSGFAVLVLSPLMGLLALGCRLDGGPGIIFEQDRVGVDGEPVRVMKFRSMRPVNDAESQTNWNIANDKRLSAWGKFIRKTSLDELPQLFNILRGDMSVVGPRPERPYFVQQFGELYPSYHARHRVPCGLTGWAAVNGLRGDTSIEERARFDNYYIQNWSLWLDAKIILRTVGAVITGAGG</sequence>
<dbReference type="SUPFAM" id="SSF51735">
    <property type="entry name" value="NAD(P)-binding Rossmann-fold domains"/>
    <property type="match status" value="1"/>
</dbReference>
<keyword evidence="3" id="KW-0808">Transferase</keyword>
<keyword evidence="6 7" id="KW-0472">Membrane</keyword>
<evidence type="ECO:0000259" key="8">
    <source>
        <dbReference type="Pfam" id="PF02397"/>
    </source>
</evidence>
<evidence type="ECO:0000313" key="10">
    <source>
        <dbReference type="Proteomes" id="UP001157109"/>
    </source>
</evidence>
<accession>A0ABQ6HRN1</accession>
<comment type="similarity">
    <text evidence="2">Belongs to the bacterial sugar transferase family.</text>
</comment>
<keyword evidence="10" id="KW-1185">Reference proteome</keyword>
<dbReference type="Pfam" id="PF02397">
    <property type="entry name" value="Bac_transf"/>
    <property type="match status" value="1"/>
</dbReference>